<reference evidence="9" key="1">
    <citation type="submission" date="2019-08" db="EMBL/GenBank/DDBJ databases">
        <title>Limnoglobus roseus gen. nov., sp. nov., a novel freshwater planctomycete with a giant genome from the family Gemmataceae.</title>
        <authorList>
            <person name="Kulichevskaya I.S."/>
            <person name="Naumoff D.G."/>
            <person name="Miroshnikov K."/>
            <person name="Ivanova A."/>
            <person name="Philippov D.A."/>
            <person name="Hakobyan A."/>
            <person name="Rijpstra I.C."/>
            <person name="Sinninghe Damste J.S."/>
            <person name="Liesack W."/>
            <person name="Dedysh S.N."/>
        </authorList>
    </citation>
    <scope>NUCLEOTIDE SEQUENCE [LARGE SCALE GENOMIC DNA]</scope>
    <source>
        <strain evidence="9">PX52</strain>
    </source>
</reference>
<evidence type="ECO:0008006" key="10">
    <source>
        <dbReference type="Google" id="ProtNLM"/>
    </source>
</evidence>
<gene>
    <name evidence="8" type="ORF">PX52LOC_02960</name>
</gene>
<dbReference type="Proteomes" id="UP000324974">
    <property type="component" value="Chromosome"/>
</dbReference>
<comment type="similarity">
    <text evidence="2">Belongs to the UPF0719 family.</text>
</comment>
<dbReference type="InterPro" id="IPR007140">
    <property type="entry name" value="DUF350"/>
</dbReference>
<accession>A0A5C1AE84</accession>
<evidence type="ECO:0000313" key="8">
    <source>
        <dbReference type="EMBL" id="QEL16022.1"/>
    </source>
</evidence>
<evidence type="ECO:0000256" key="1">
    <source>
        <dbReference type="ARBA" id="ARBA00004651"/>
    </source>
</evidence>
<sequence>MTFEQIGLAYLITFGWAIVGSLSMGCGVFMALKLFTLATRGVDEWKLIREGNIAMAIILAALIISIGIVVASVTRPAGG</sequence>
<evidence type="ECO:0000256" key="7">
    <source>
        <dbReference type="SAM" id="Phobius"/>
    </source>
</evidence>
<keyword evidence="5 7" id="KW-1133">Transmembrane helix</keyword>
<organism evidence="8 9">
    <name type="scientific">Limnoglobus roseus</name>
    <dbReference type="NCBI Taxonomy" id="2598579"/>
    <lineage>
        <taxon>Bacteria</taxon>
        <taxon>Pseudomonadati</taxon>
        <taxon>Planctomycetota</taxon>
        <taxon>Planctomycetia</taxon>
        <taxon>Gemmatales</taxon>
        <taxon>Gemmataceae</taxon>
        <taxon>Limnoglobus</taxon>
    </lineage>
</organism>
<evidence type="ECO:0000256" key="6">
    <source>
        <dbReference type="ARBA" id="ARBA00023136"/>
    </source>
</evidence>
<dbReference type="GO" id="GO:0005886">
    <property type="term" value="C:plasma membrane"/>
    <property type="evidence" value="ECO:0007669"/>
    <property type="project" value="UniProtKB-SubCell"/>
</dbReference>
<keyword evidence="3" id="KW-1003">Cell membrane</keyword>
<feature type="transmembrane region" description="Helical" evidence="7">
    <location>
        <begin position="53"/>
        <end position="73"/>
    </location>
</feature>
<dbReference type="Pfam" id="PF03994">
    <property type="entry name" value="DUF350"/>
    <property type="match status" value="1"/>
</dbReference>
<evidence type="ECO:0000256" key="5">
    <source>
        <dbReference type="ARBA" id="ARBA00022989"/>
    </source>
</evidence>
<dbReference type="KEGG" id="lrs:PX52LOC_02960"/>
<dbReference type="RefSeq" id="WP_149110789.1">
    <property type="nucleotide sequence ID" value="NZ_CP042425.1"/>
</dbReference>
<proteinExistence type="inferred from homology"/>
<evidence type="ECO:0000313" key="9">
    <source>
        <dbReference type="Proteomes" id="UP000324974"/>
    </source>
</evidence>
<protein>
    <recommendedName>
        <fullName evidence="10">DUF350 domain-containing protein</fullName>
    </recommendedName>
</protein>
<evidence type="ECO:0000256" key="3">
    <source>
        <dbReference type="ARBA" id="ARBA00022475"/>
    </source>
</evidence>
<feature type="transmembrane region" description="Helical" evidence="7">
    <location>
        <begin position="6"/>
        <end position="32"/>
    </location>
</feature>
<keyword evidence="6 7" id="KW-0472">Membrane</keyword>
<dbReference type="AlphaFoldDB" id="A0A5C1AE84"/>
<evidence type="ECO:0000256" key="2">
    <source>
        <dbReference type="ARBA" id="ARBA00005779"/>
    </source>
</evidence>
<name>A0A5C1AE84_9BACT</name>
<evidence type="ECO:0000256" key="4">
    <source>
        <dbReference type="ARBA" id="ARBA00022692"/>
    </source>
</evidence>
<keyword evidence="9" id="KW-1185">Reference proteome</keyword>
<dbReference type="OrthoDB" id="291519at2"/>
<comment type="subcellular location">
    <subcellularLocation>
        <location evidence="1">Cell membrane</location>
        <topology evidence="1">Multi-pass membrane protein</topology>
    </subcellularLocation>
</comment>
<keyword evidence="4 7" id="KW-0812">Transmembrane</keyword>
<dbReference type="EMBL" id="CP042425">
    <property type="protein sequence ID" value="QEL16022.1"/>
    <property type="molecule type" value="Genomic_DNA"/>
</dbReference>